<dbReference type="AlphaFoldDB" id="A0A1M4U3P2"/>
<name>A0A1M4U3P2_9HYPH</name>
<accession>A0A1M4U3P2</accession>
<protein>
    <submittedName>
        <fullName evidence="2">Uncharacterized protein</fullName>
    </submittedName>
</protein>
<dbReference type="Proteomes" id="UP000184533">
    <property type="component" value="Unassembled WGS sequence"/>
</dbReference>
<dbReference type="RefSeq" id="WP_052950696.1">
    <property type="nucleotide sequence ID" value="NZ_FQVC01000001.1"/>
</dbReference>
<feature type="chain" id="PRO_5009907664" evidence="1">
    <location>
        <begin position="27"/>
        <end position="199"/>
    </location>
</feature>
<feature type="signal peptide" evidence="1">
    <location>
        <begin position="1"/>
        <end position="26"/>
    </location>
</feature>
<evidence type="ECO:0000313" key="2">
    <source>
        <dbReference type="EMBL" id="SHE51352.1"/>
    </source>
</evidence>
<organism evidence="2 3">
    <name type="scientific">Devosia limi DSM 17137</name>
    <dbReference type="NCBI Taxonomy" id="1121477"/>
    <lineage>
        <taxon>Bacteria</taxon>
        <taxon>Pseudomonadati</taxon>
        <taxon>Pseudomonadota</taxon>
        <taxon>Alphaproteobacteria</taxon>
        <taxon>Hyphomicrobiales</taxon>
        <taxon>Devosiaceae</taxon>
        <taxon>Devosia</taxon>
    </lineage>
</organism>
<evidence type="ECO:0000313" key="3">
    <source>
        <dbReference type="Proteomes" id="UP000184533"/>
    </source>
</evidence>
<reference evidence="2 3" key="1">
    <citation type="submission" date="2016-11" db="EMBL/GenBank/DDBJ databases">
        <authorList>
            <person name="Jaros S."/>
            <person name="Januszkiewicz K."/>
            <person name="Wedrychowicz H."/>
        </authorList>
    </citation>
    <scope>NUCLEOTIDE SEQUENCE [LARGE SCALE GENOMIC DNA]</scope>
    <source>
        <strain evidence="2 3">DSM 17137</strain>
    </source>
</reference>
<proteinExistence type="predicted"/>
<keyword evidence="1" id="KW-0732">Signal</keyword>
<evidence type="ECO:0000256" key="1">
    <source>
        <dbReference type="SAM" id="SignalP"/>
    </source>
</evidence>
<sequence length="199" mass="21418">MSRHPKLHRMAAAVLVVLALASPVFAQQVTDYLGVPGPITFNGTDYALSWSSKPTPDYIKQEYLPRGQVPEAYSSMLMVEFLAGDLKPTSMAGAQMDLLNRRKASDPLVSMALTENAQSGEVILDFILSGRDETGGIVVEWNAYRYAQAQTAAGKTGGMLLAISRRAYGEPAARAFLASLQDLKAVQVPALAAAELPKF</sequence>
<gene>
    <name evidence="2" type="ORF">SAMN02745223_00600</name>
</gene>
<dbReference type="EMBL" id="FQVC01000001">
    <property type="protein sequence ID" value="SHE51352.1"/>
    <property type="molecule type" value="Genomic_DNA"/>
</dbReference>